<sequence>MHRASTVRNASGIVITDYMSDSEMGLDKFCDVVKEYIRETNRITGLSVININLSFIDQDSRLHYYSISDLSKLEKVIIDGDLDAVFGGSDDVPEDFMIVLSTRRFRINAIDNSGGNLYHLSDYYDCTDVGGEEDNCLIECFKYFAKSDEASDDIRKKLEFKDRGLLGNKHVPTLEKFDNFMLLDLMVKNNHKDVDKIFFANNTILSMEIYGFQVMDSCRILNMPLAKACKAFRCRQQKLSLDHSVVQSMFIKGELESYLRDNYEKIKEYNIMDVRTLAELYFKTRWELKRLCRVKIENHKTLAGLSYSIFKNLNKKKKIPSHKDMERNTIRDAVVGGRAQIFQVGEFNSEPLCCIDCVSLYPYVMLNNVFPIDESKATEDYKENKMGVYKVEIENQPTISIIPFREKSQKLDWKQRKITTSVTSQDLDTLIKHKCNVKVTHGFYWEEDIGQLFRSYFKPLVEEKKKQDRLKDRRNIHSDLSIVSGSLQHYTNKMPTIYGALIYSYARSHMYDTVLSKVDPDQLFGMDTDSAFITQRQYRKLLAEYPKIFGEDFGQFKEEILDLVKDDEEGPFGIFIAPKCYCFYATNKNTRQERFIKARFKGVNTERDRIWDENLNYKTLTASEIHELYHRGPLNKIDTNFYRRCLREDVTILHSNLGKTVMNKNEYLNIKQHFCLKIIKKNN</sequence>
<dbReference type="OrthoDB" id="5585337at2759"/>
<dbReference type="InterPro" id="IPR036397">
    <property type="entry name" value="RNaseH_sf"/>
</dbReference>
<keyword evidence="7" id="KW-0239">DNA-directed DNA polymerase</keyword>
<dbReference type="InterPro" id="IPR043502">
    <property type="entry name" value="DNA/RNA_pol_sf"/>
</dbReference>
<name>A0A9W8FWV4_9FUNG</name>
<evidence type="ECO:0000256" key="4">
    <source>
        <dbReference type="ARBA" id="ARBA00022679"/>
    </source>
</evidence>
<evidence type="ECO:0000256" key="5">
    <source>
        <dbReference type="ARBA" id="ARBA00022695"/>
    </source>
</evidence>
<keyword evidence="6" id="KW-0235">DNA replication</keyword>
<dbReference type="InterPro" id="IPR012337">
    <property type="entry name" value="RNaseH-like_sf"/>
</dbReference>
<keyword evidence="4" id="KW-0808">Transferase</keyword>
<evidence type="ECO:0000256" key="8">
    <source>
        <dbReference type="ARBA" id="ARBA00023125"/>
    </source>
</evidence>
<protein>
    <recommendedName>
        <fullName evidence="3">Probable DNA polymerase</fullName>
        <ecNumber evidence="2">2.7.7.7</ecNumber>
    </recommendedName>
</protein>
<dbReference type="Gene3D" id="3.90.1600.10">
    <property type="entry name" value="Palm domain of DNA polymerase"/>
    <property type="match status" value="1"/>
</dbReference>
<keyword evidence="5" id="KW-0548">Nucleotidyltransferase</keyword>
<proteinExistence type="inferred from homology"/>
<dbReference type="Proteomes" id="UP001151518">
    <property type="component" value="Unassembled WGS sequence"/>
</dbReference>
<gene>
    <name evidence="11" type="ORF">GGI25_006460</name>
</gene>
<dbReference type="Gene3D" id="3.30.420.10">
    <property type="entry name" value="Ribonuclease H-like superfamily/Ribonuclease H"/>
    <property type="match status" value="1"/>
</dbReference>
<dbReference type="EC" id="2.7.7.7" evidence="2"/>
<comment type="similarity">
    <text evidence="1">Belongs to the DNA polymerase type-B family.</text>
</comment>
<evidence type="ECO:0000256" key="3">
    <source>
        <dbReference type="ARBA" id="ARBA00014385"/>
    </source>
</evidence>
<dbReference type="InterPro" id="IPR023211">
    <property type="entry name" value="DNA_pol_palm_dom_sf"/>
</dbReference>
<accession>A0A9W8FWV4</accession>
<dbReference type="SUPFAM" id="SSF56672">
    <property type="entry name" value="DNA/RNA polymerases"/>
    <property type="match status" value="1"/>
</dbReference>
<dbReference type="EMBL" id="JANBTW010000206">
    <property type="protein sequence ID" value="KAJ2668350.1"/>
    <property type="molecule type" value="Genomic_DNA"/>
</dbReference>
<dbReference type="GO" id="GO:0006260">
    <property type="term" value="P:DNA replication"/>
    <property type="evidence" value="ECO:0007669"/>
    <property type="project" value="UniProtKB-KW"/>
</dbReference>
<dbReference type="GO" id="GO:0003887">
    <property type="term" value="F:DNA-directed DNA polymerase activity"/>
    <property type="evidence" value="ECO:0007669"/>
    <property type="project" value="UniProtKB-KW"/>
</dbReference>
<dbReference type="GO" id="GO:0003677">
    <property type="term" value="F:DNA binding"/>
    <property type="evidence" value="ECO:0007669"/>
    <property type="project" value="UniProtKB-KW"/>
</dbReference>
<comment type="catalytic activity">
    <reaction evidence="9">
        <text>DNA(n) + a 2'-deoxyribonucleoside 5'-triphosphate = DNA(n+1) + diphosphate</text>
        <dbReference type="Rhea" id="RHEA:22508"/>
        <dbReference type="Rhea" id="RHEA-COMP:17339"/>
        <dbReference type="Rhea" id="RHEA-COMP:17340"/>
        <dbReference type="ChEBI" id="CHEBI:33019"/>
        <dbReference type="ChEBI" id="CHEBI:61560"/>
        <dbReference type="ChEBI" id="CHEBI:173112"/>
        <dbReference type="EC" id="2.7.7.7"/>
    </reaction>
</comment>
<reference evidence="11" key="1">
    <citation type="submission" date="2022-07" db="EMBL/GenBank/DDBJ databases">
        <title>Phylogenomic reconstructions and comparative analyses of Kickxellomycotina fungi.</title>
        <authorList>
            <person name="Reynolds N.K."/>
            <person name="Stajich J.E."/>
            <person name="Barry K."/>
            <person name="Grigoriev I.V."/>
            <person name="Crous P."/>
            <person name="Smith M.E."/>
        </authorList>
    </citation>
    <scope>NUCLEOTIDE SEQUENCE</scope>
    <source>
        <strain evidence="11">NRRL 3115</strain>
    </source>
</reference>
<evidence type="ECO:0000313" key="11">
    <source>
        <dbReference type="EMBL" id="KAJ2668350.1"/>
    </source>
</evidence>
<evidence type="ECO:0000259" key="10">
    <source>
        <dbReference type="Pfam" id="PF03175"/>
    </source>
</evidence>
<dbReference type="Pfam" id="PF03175">
    <property type="entry name" value="DNA_pol_B_2"/>
    <property type="match status" value="1"/>
</dbReference>
<evidence type="ECO:0000256" key="7">
    <source>
        <dbReference type="ARBA" id="ARBA00022932"/>
    </source>
</evidence>
<dbReference type="InterPro" id="IPR004868">
    <property type="entry name" value="DNA-dir_DNA_pol_B_mt/vir"/>
</dbReference>
<evidence type="ECO:0000313" key="12">
    <source>
        <dbReference type="Proteomes" id="UP001151518"/>
    </source>
</evidence>
<feature type="domain" description="DNA-directed DNA polymerase family B mitochondria/virus" evidence="10">
    <location>
        <begin position="174"/>
        <end position="472"/>
    </location>
</feature>
<dbReference type="AlphaFoldDB" id="A0A9W8FWV4"/>
<evidence type="ECO:0000256" key="2">
    <source>
        <dbReference type="ARBA" id="ARBA00012417"/>
    </source>
</evidence>
<evidence type="ECO:0000256" key="1">
    <source>
        <dbReference type="ARBA" id="ARBA00005755"/>
    </source>
</evidence>
<dbReference type="GO" id="GO:0000166">
    <property type="term" value="F:nucleotide binding"/>
    <property type="evidence" value="ECO:0007669"/>
    <property type="project" value="InterPro"/>
</dbReference>
<comment type="caution">
    <text evidence="11">The sequence shown here is derived from an EMBL/GenBank/DDBJ whole genome shotgun (WGS) entry which is preliminary data.</text>
</comment>
<evidence type="ECO:0000256" key="6">
    <source>
        <dbReference type="ARBA" id="ARBA00022705"/>
    </source>
</evidence>
<organism evidence="11 12">
    <name type="scientific">Coemansia spiralis</name>
    <dbReference type="NCBI Taxonomy" id="417178"/>
    <lineage>
        <taxon>Eukaryota</taxon>
        <taxon>Fungi</taxon>
        <taxon>Fungi incertae sedis</taxon>
        <taxon>Zoopagomycota</taxon>
        <taxon>Kickxellomycotina</taxon>
        <taxon>Kickxellomycetes</taxon>
        <taxon>Kickxellales</taxon>
        <taxon>Kickxellaceae</taxon>
        <taxon>Coemansia</taxon>
    </lineage>
</organism>
<keyword evidence="8" id="KW-0238">DNA-binding</keyword>
<dbReference type="SUPFAM" id="SSF53098">
    <property type="entry name" value="Ribonuclease H-like"/>
    <property type="match status" value="1"/>
</dbReference>
<evidence type="ECO:0000256" key="9">
    <source>
        <dbReference type="ARBA" id="ARBA00049244"/>
    </source>
</evidence>